<evidence type="ECO:0000313" key="1">
    <source>
        <dbReference type="EMBL" id="KAI2384012.1"/>
    </source>
</evidence>
<sequence length="675" mass="75657">MESSPLTQQTRPEAFQPKIVQLYNNLLFNPDYAEPTEGFWREFFLLPPERTSLVEMLSRIGSDDMLHIQAQTQALFARAIQESTSGRSPVNAHALETLSTFLGGVLTKKYTNPSADIITILAGLHEVDQIFSDFVSAIDSIIRSSVDINLRLKAVDAAIAMTSGTYKTSLLSYFMHRDLFPSLMKLVHDSVTPAQNFHPFLLLGLLANYNKFEFQNPYQLRLDDFVNEATISKIVLSVGSTCSILRNSYVAVQDDLPEGWTWSGTLAFFGLSALAGRSKSQPLSAEESKDRLAELPSSEAAILLAIYDFINANKLFAHCLVSSVSEKRSEESPLSGFLSLTSYMLQHAYRSTRVALYAEINLFSLRILLEDPVLCKHICSEDGKRPVRLCRQRTPHLPAVNGDRIVATVILDIMVDTINHNLRKSLDIYLYSHVMSVILRLLTYLSSNKTRLQYHWSELWRSLLTITRFLTTYSTDLSSDPNIHLLTTDLVNLLAFCISAGDTFLPDPTSYDDLFYKVVEAGPVLTRFRDAYKRSLSPPSKSANGKPNTNTSHYDASKSLATLLNVSTHFHSLLFLPEKAKEDSSATDPNTPTAPSSNRAKKKNLSPREVHSIIKEGYTTLSIESRESLSNWEKWREADWKTQLKRITRAAVDDSRVLVVTRGGNIQNQIPVSNG</sequence>
<protein>
    <submittedName>
        <fullName evidence="1">Uncharacterized protein</fullName>
    </submittedName>
</protein>
<organism evidence="1">
    <name type="scientific">Ophidiomyces ophidiicola</name>
    <dbReference type="NCBI Taxonomy" id="1387563"/>
    <lineage>
        <taxon>Eukaryota</taxon>
        <taxon>Fungi</taxon>
        <taxon>Dikarya</taxon>
        <taxon>Ascomycota</taxon>
        <taxon>Pezizomycotina</taxon>
        <taxon>Eurotiomycetes</taxon>
        <taxon>Eurotiomycetidae</taxon>
        <taxon>Onygenales</taxon>
        <taxon>Onygenaceae</taxon>
        <taxon>Ophidiomyces</taxon>
    </lineage>
</organism>
<reference evidence="1" key="1">
    <citation type="journal article" date="2022" name="bioRxiv">
        <title>Population genetic analysis of Ophidiomyces ophidiicola, the causative agent of snake fungal disease, indicates recent introductions to the USA.</title>
        <authorList>
            <person name="Ladner J.T."/>
            <person name="Palmer J.M."/>
            <person name="Ettinger C.L."/>
            <person name="Stajich J.E."/>
            <person name="Farrell T.M."/>
            <person name="Glorioso B.M."/>
            <person name="Lawson B."/>
            <person name="Price S.J."/>
            <person name="Stengle A.G."/>
            <person name="Grear D.A."/>
            <person name="Lorch J.M."/>
        </authorList>
    </citation>
    <scope>NUCLEOTIDE SEQUENCE</scope>
    <source>
        <strain evidence="1">NWHC 24266-5</strain>
    </source>
</reference>
<name>A0ACB8USL2_9EURO</name>
<proteinExistence type="predicted"/>
<gene>
    <name evidence="1" type="ORF">LOY88_004905</name>
</gene>
<accession>A0ACB8USL2</accession>
<comment type="caution">
    <text evidence="1">The sequence shown here is derived from an EMBL/GenBank/DDBJ whole genome shotgun (WGS) entry which is preliminary data.</text>
</comment>
<dbReference type="EMBL" id="JALBCA010000080">
    <property type="protein sequence ID" value="KAI2384012.1"/>
    <property type="molecule type" value="Genomic_DNA"/>
</dbReference>